<evidence type="ECO:0000313" key="2">
    <source>
        <dbReference type="EMBL" id="SEG13522.1"/>
    </source>
</evidence>
<feature type="transmembrane region" description="Helical" evidence="1">
    <location>
        <begin position="117"/>
        <end position="136"/>
    </location>
</feature>
<dbReference type="Proteomes" id="UP000236728">
    <property type="component" value="Unassembled WGS sequence"/>
</dbReference>
<keyword evidence="1" id="KW-0812">Transmembrane</keyword>
<dbReference type="OrthoDB" id="9791851at2"/>
<feature type="transmembrane region" description="Helical" evidence="1">
    <location>
        <begin position="20"/>
        <end position="40"/>
    </location>
</feature>
<evidence type="ECO:0000256" key="1">
    <source>
        <dbReference type="SAM" id="Phobius"/>
    </source>
</evidence>
<sequence>MSSFASPQPLPFGLRSSSLGAKFFIITMLALVMSLSGFFVESLTTERANNHGLLAASSESSTAQDANQPKTVFGIRLADSYRSTRRSLHYITLFLGFVFLTYFLFEVLSGRRAHPAQYAMVGIAQIIFYLLLLSLAEHIGFDLSFLIAGAATVSLFALNTEWVFQSRKLAYRALAVFSALYGFIYVLLRVEAYALLVGAIASFCAIAAAMYITRNVDWYGAGAPAPAVAGGAIPPSPQVRDSWLE</sequence>
<dbReference type="Pfam" id="PF06123">
    <property type="entry name" value="CreD"/>
    <property type="match status" value="1"/>
</dbReference>
<feature type="transmembrane region" description="Helical" evidence="1">
    <location>
        <begin position="143"/>
        <end position="164"/>
    </location>
</feature>
<dbReference type="PANTHER" id="PTHR30092">
    <property type="entry name" value="INNER MEMBRANE PROTEIN CRED"/>
    <property type="match status" value="1"/>
</dbReference>
<dbReference type="EMBL" id="FNVA01000003">
    <property type="protein sequence ID" value="SEG13522.1"/>
    <property type="molecule type" value="Genomic_DNA"/>
</dbReference>
<keyword evidence="1" id="KW-1133">Transmembrane helix</keyword>
<feature type="transmembrane region" description="Helical" evidence="1">
    <location>
        <begin position="170"/>
        <end position="188"/>
    </location>
</feature>
<evidence type="ECO:0000313" key="3">
    <source>
        <dbReference type="Proteomes" id="UP000236728"/>
    </source>
</evidence>
<dbReference type="GO" id="GO:0005886">
    <property type="term" value="C:plasma membrane"/>
    <property type="evidence" value="ECO:0007669"/>
    <property type="project" value="TreeGrafter"/>
</dbReference>
<feature type="transmembrane region" description="Helical" evidence="1">
    <location>
        <begin position="87"/>
        <end position="105"/>
    </location>
</feature>
<dbReference type="RefSeq" id="WP_103932835.1">
    <property type="nucleotide sequence ID" value="NZ_FNVA01000003.1"/>
</dbReference>
<accession>A0A1H5XP93</accession>
<dbReference type="PANTHER" id="PTHR30092:SF0">
    <property type="entry name" value="INNER MEMBRANE PROTEIN CRED"/>
    <property type="match status" value="1"/>
</dbReference>
<organism evidence="2 3">
    <name type="scientific">Bryocella elongata</name>
    <dbReference type="NCBI Taxonomy" id="863522"/>
    <lineage>
        <taxon>Bacteria</taxon>
        <taxon>Pseudomonadati</taxon>
        <taxon>Acidobacteriota</taxon>
        <taxon>Terriglobia</taxon>
        <taxon>Terriglobales</taxon>
        <taxon>Acidobacteriaceae</taxon>
        <taxon>Bryocella</taxon>
    </lineage>
</organism>
<dbReference type="InterPro" id="IPR010364">
    <property type="entry name" value="Uncharacterised_IM_CreD"/>
</dbReference>
<name>A0A1H5XP93_9BACT</name>
<proteinExistence type="predicted"/>
<keyword evidence="1" id="KW-0472">Membrane</keyword>
<reference evidence="2 3" key="1">
    <citation type="submission" date="2016-10" db="EMBL/GenBank/DDBJ databases">
        <authorList>
            <person name="de Groot N.N."/>
        </authorList>
    </citation>
    <scope>NUCLEOTIDE SEQUENCE [LARGE SCALE GENOMIC DNA]</scope>
    <source>
        <strain evidence="2 3">DSM 22489</strain>
    </source>
</reference>
<keyword evidence="3" id="KW-1185">Reference proteome</keyword>
<dbReference type="AlphaFoldDB" id="A0A1H5XP93"/>
<gene>
    <name evidence="2" type="ORF">SAMN05421819_1908</name>
</gene>
<protein>
    <submittedName>
        <fullName evidence="2">Inner membrane protein</fullName>
    </submittedName>
</protein>
<feature type="transmembrane region" description="Helical" evidence="1">
    <location>
        <begin position="193"/>
        <end position="212"/>
    </location>
</feature>